<accession>A0A9P0K0S0</accession>
<protein>
    <submittedName>
        <fullName evidence="1">Uncharacterized protein</fullName>
    </submittedName>
</protein>
<dbReference type="OrthoDB" id="10063284at2759"/>
<reference evidence="1" key="1">
    <citation type="submission" date="2022-03" db="EMBL/GenBank/DDBJ databases">
        <authorList>
            <person name="Sayadi A."/>
        </authorList>
    </citation>
    <scope>NUCLEOTIDE SEQUENCE</scope>
</reference>
<dbReference type="EMBL" id="CAKOFQ010006720">
    <property type="protein sequence ID" value="CAH1964937.1"/>
    <property type="molecule type" value="Genomic_DNA"/>
</dbReference>
<dbReference type="AlphaFoldDB" id="A0A9P0K0S0"/>
<sequence length="140" mass="15638">MKIQYTGQTLAQTVKHFIKTNNLDSKLSVGIGTDTCNLMLGEQKGTVMELQKCFPNALKSPCANHALNLSISKISSDQAVRNTVGIMKKVIAFLKASAKRNTVLKIKLDGYQIHNILQQERPLDTWHFPFEWAGVLLRAL</sequence>
<name>A0A9P0K0S0_ACAOB</name>
<evidence type="ECO:0000313" key="2">
    <source>
        <dbReference type="Proteomes" id="UP001152888"/>
    </source>
</evidence>
<proteinExistence type="predicted"/>
<dbReference type="Proteomes" id="UP001152888">
    <property type="component" value="Unassembled WGS sequence"/>
</dbReference>
<evidence type="ECO:0000313" key="1">
    <source>
        <dbReference type="EMBL" id="CAH1964937.1"/>
    </source>
</evidence>
<organism evidence="1 2">
    <name type="scientific">Acanthoscelides obtectus</name>
    <name type="common">Bean weevil</name>
    <name type="synonym">Bruchus obtectus</name>
    <dbReference type="NCBI Taxonomy" id="200917"/>
    <lineage>
        <taxon>Eukaryota</taxon>
        <taxon>Metazoa</taxon>
        <taxon>Ecdysozoa</taxon>
        <taxon>Arthropoda</taxon>
        <taxon>Hexapoda</taxon>
        <taxon>Insecta</taxon>
        <taxon>Pterygota</taxon>
        <taxon>Neoptera</taxon>
        <taxon>Endopterygota</taxon>
        <taxon>Coleoptera</taxon>
        <taxon>Polyphaga</taxon>
        <taxon>Cucujiformia</taxon>
        <taxon>Chrysomeloidea</taxon>
        <taxon>Chrysomelidae</taxon>
        <taxon>Bruchinae</taxon>
        <taxon>Bruchini</taxon>
        <taxon>Acanthoscelides</taxon>
    </lineage>
</organism>
<gene>
    <name evidence="1" type="ORF">ACAOBT_LOCUS6083</name>
</gene>
<keyword evidence="2" id="KW-1185">Reference proteome</keyword>
<comment type="caution">
    <text evidence="1">The sequence shown here is derived from an EMBL/GenBank/DDBJ whole genome shotgun (WGS) entry which is preliminary data.</text>
</comment>